<accession>A0A258HGR2</accession>
<dbReference type="InterPro" id="IPR049851">
    <property type="entry name" value="Holdfast_HfaA"/>
</dbReference>
<comment type="caution">
    <text evidence="2">The sequence shown here is derived from an EMBL/GenBank/DDBJ whole genome shotgun (WGS) entry which is preliminary data.</text>
</comment>
<feature type="chain" id="PRO_5013056388" description="Endonuclease" evidence="1">
    <location>
        <begin position="27"/>
        <end position="145"/>
    </location>
</feature>
<protein>
    <recommendedName>
        <fullName evidence="4">Endonuclease</fullName>
    </recommendedName>
</protein>
<evidence type="ECO:0000313" key="2">
    <source>
        <dbReference type="EMBL" id="OYX55543.1"/>
    </source>
</evidence>
<dbReference type="AlphaFoldDB" id="A0A258HGR2"/>
<keyword evidence="1" id="KW-0732">Signal</keyword>
<evidence type="ECO:0000256" key="1">
    <source>
        <dbReference type="SAM" id="SignalP"/>
    </source>
</evidence>
<organism evidence="2 3">
    <name type="scientific">Brevundimonas subvibrioides</name>
    <dbReference type="NCBI Taxonomy" id="74313"/>
    <lineage>
        <taxon>Bacteria</taxon>
        <taxon>Pseudomonadati</taxon>
        <taxon>Pseudomonadota</taxon>
        <taxon>Alphaproteobacteria</taxon>
        <taxon>Caulobacterales</taxon>
        <taxon>Caulobacteraceae</taxon>
        <taxon>Brevundimonas</taxon>
    </lineage>
</organism>
<dbReference type="Proteomes" id="UP000216147">
    <property type="component" value="Unassembled WGS sequence"/>
</dbReference>
<reference evidence="2 3" key="1">
    <citation type="submission" date="2017-03" db="EMBL/GenBank/DDBJ databases">
        <title>Lifting the veil on microbial sulfur biogeochemistry in mining wastewaters.</title>
        <authorList>
            <person name="Kantor R.S."/>
            <person name="Colenbrander Nelson T."/>
            <person name="Marshall S."/>
            <person name="Bennett D."/>
            <person name="Apte S."/>
            <person name="Camacho D."/>
            <person name="Thomas B.C."/>
            <person name="Warren L.A."/>
            <person name="Banfield J.F."/>
        </authorList>
    </citation>
    <scope>NUCLEOTIDE SEQUENCE [LARGE SCALE GENOMIC DNA]</scope>
    <source>
        <strain evidence="2">32-68-21</strain>
    </source>
</reference>
<feature type="signal peptide" evidence="1">
    <location>
        <begin position="1"/>
        <end position="26"/>
    </location>
</feature>
<gene>
    <name evidence="2" type="ORF">B7Y86_12845</name>
</gene>
<dbReference type="NCBIfam" id="NF037934">
    <property type="entry name" value="holdfast_HfaA"/>
    <property type="match status" value="1"/>
</dbReference>
<sequence length="145" mass="14614">MKPSLSIPCLCAAVLAGLSLPIPALAQTAPARGGTLSTYEAGYANGRAMDSRTFDPSTRDGDGNRLIINGIIQADAAGQTRSDGSAGQQTVSGADYFSSGAMNSSTTAVGNLFTVSVVGSWNTVIVNSTQSNTGDISASAAPEPR</sequence>
<evidence type="ECO:0008006" key="4">
    <source>
        <dbReference type="Google" id="ProtNLM"/>
    </source>
</evidence>
<name>A0A258HGR2_9CAUL</name>
<dbReference type="EMBL" id="NCEQ01000013">
    <property type="protein sequence ID" value="OYX55543.1"/>
    <property type="molecule type" value="Genomic_DNA"/>
</dbReference>
<evidence type="ECO:0000313" key="3">
    <source>
        <dbReference type="Proteomes" id="UP000216147"/>
    </source>
</evidence>
<proteinExistence type="predicted"/>